<dbReference type="AlphaFoldDB" id="A0A0G4ARX0"/>
<dbReference type="EMBL" id="CP011209">
    <property type="protein sequence ID" value="AKM77903.1"/>
    <property type="molecule type" value="Genomic_DNA"/>
</dbReference>
<gene>
    <name evidence="1" type="ORF">UX70_C0001G0168</name>
</gene>
<evidence type="ECO:0000313" key="2">
    <source>
        <dbReference type="Proteomes" id="UP000035656"/>
    </source>
</evidence>
<organism evidence="1 2">
    <name type="scientific">Candidatus Wolfebacteria bacterium GW2011_GWB1_47_1</name>
    <dbReference type="NCBI Taxonomy" id="1619007"/>
    <lineage>
        <taxon>Bacteria</taxon>
        <taxon>Candidatus Wolfeibacteriota</taxon>
    </lineage>
</organism>
<protein>
    <submittedName>
        <fullName evidence="1">Uncharacterized protein</fullName>
    </submittedName>
</protein>
<reference evidence="1 2" key="1">
    <citation type="journal article" date="2015" name="Nature">
        <title>rRNA introns, odd ribosomes, and small enigmatic genomes across a large radiation of phyla.</title>
        <authorList>
            <person name="Brown C.T."/>
            <person name="Hug L.A."/>
            <person name="Thomas B.C."/>
            <person name="Sharon I."/>
            <person name="Castelle C.J."/>
            <person name="Singh A."/>
            <person name="Wilkins M.J."/>
            <person name="Williams K.H."/>
            <person name="Banfield J.F."/>
        </authorList>
    </citation>
    <scope>NUCLEOTIDE SEQUENCE [LARGE SCALE GENOMIC DNA]</scope>
</reference>
<sequence>MILKIPYEFRGCAHLLMGPRTSDSGEFSAFILIDFLQLAREYKIQVLEDYFSMTYK</sequence>
<proteinExistence type="predicted"/>
<accession>A0A0G4ARX0</accession>
<name>A0A0G4ARX0_9BACT</name>
<dbReference type="STRING" id="1619007.UX70_C0001G0168"/>
<dbReference type="KEGG" id="pwo:UX70_C0001G0168"/>
<dbReference type="Proteomes" id="UP000035656">
    <property type="component" value="Chromosome"/>
</dbReference>
<evidence type="ECO:0000313" key="1">
    <source>
        <dbReference type="EMBL" id="AKM77903.1"/>
    </source>
</evidence>